<sequence length="632" mass="70576">MEPTAQHIYGPLNQDAKEIRLLTIHPSPNQDDPVRCALRRTPLSSAGVYKALSYVWGNPTSTTRLSVDGAEMRITTNLDIALRYIRDTTEAQVFWIDGICINQADMSERCEQVLLMAGIFQQAERVVAWLGEEKEDSALAMDMLSKFAGVWPAYIHQGVNPGQGLNGIPNAFESTVWTAIRQIFSRAWWMRLWVYQEVMLARSITLLCGQVSLDWEELANAYRVLTSLLSPHNAHHLGILDTGPVVVAMEMSNWTSFVVDRAWGIQTQPGMLHLLRSCVVRQSTDPRDRFYAVLGLANDARDFGKPSYTSSAEGVYEDFARKIIHRDQSLVLLSYARSGVITPEEGILCHLDFSVLPSWTPHWHWGTKTFRFDPTLYKAGASVQPDFHFEPGILSVSGVTADVVRQVVTGPYLSERKRHWVNVAMAPGLSTPYPTGIPRLQAFFRTTLADCVAPGMPRLDTSSVEFANLAAAFLLLLPFHLYDDGKVLFEMVEEEGKPDYVLGLLNLLRQEPGSMTTQQFLNVYFGSIFPDSEADPHRGRHNAKSYSIAEARTTRGRCFFTTENGYMGLASSNIQSGDGIYVIPSCPLPMILRRDGDCLHVVGECFVLGLMDGEGLSMGSDVRRSLQKLKLQ</sequence>
<protein>
    <submittedName>
        <fullName evidence="2">Heterokaryon incompatibility protein-domain-containing protein</fullName>
    </submittedName>
</protein>
<gene>
    <name evidence="2" type="ORF">EDB81DRAFT_944443</name>
</gene>
<dbReference type="Proteomes" id="UP000738349">
    <property type="component" value="Unassembled WGS sequence"/>
</dbReference>
<name>A0A9P9FGX7_9HYPO</name>
<evidence type="ECO:0000259" key="1">
    <source>
        <dbReference type="Pfam" id="PF06985"/>
    </source>
</evidence>
<dbReference type="PANTHER" id="PTHR24148:SF73">
    <property type="entry name" value="HET DOMAIN PROTEIN (AFU_ORTHOLOGUE AFUA_8G01020)"/>
    <property type="match status" value="1"/>
</dbReference>
<feature type="domain" description="Heterokaryon incompatibility" evidence="1">
    <location>
        <begin position="49"/>
        <end position="197"/>
    </location>
</feature>
<evidence type="ECO:0000313" key="3">
    <source>
        <dbReference type="Proteomes" id="UP000738349"/>
    </source>
</evidence>
<dbReference type="InterPro" id="IPR052895">
    <property type="entry name" value="HetReg/Transcr_Mod"/>
</dbReference>
<dbReference type="OrthoDB" id="5386682at2759"/>
<keyword evidence="3" id="KW-1185">Reference proteome</keyword>
<proteinExistence type="predicted"/>
<comment type="caution">
    <text evidence="2">The sequence shown here is derived from an EMBL/GenBank/DDBJ whole genome shotgun (WGS) entry which is preliminary data.</text>
</comment>
<reference evidence="2" key="1">
    <citation type="journal article" date="2021" name="Nat. Commun.">
        <title>Genetic determinants of endophytism in the Arabidopsis root mycobiome.</title>
        <authorList>
            <person name="Mesny F."/>
            <person name="Miyauchi S."/>
            <person name="Thiergart T."/>
            <person name="Pickel B."/>
            <person name="Atanasova L."/>
            <person name="Karlsson M."/>
            <person name="Huettel B."/>
            <person name="Barry K.W."/>
            <person name="Haridas S."/>
            <person name="Chen C."/>
            <person name="Bauer D."/>
            <person name="Andreopoulos W."/>
            <person name="Pangilinan J."/>
            <person name="LaButti K."/>
            <person name="Riley R."/>
            <person name="Lipzen A."/>
            <person name="Clum A."/>
            <person name="Drula E."/>
            <person name="Henrissat B."/>
            <person name="Kohler A."/>
            <person name="Grigoriev I.V."/>
            <person name="Martin F.M."/>
            <person name="Hacquard S."/>
        </authorList>
    </citation>
    <scope>NUCLEOTIDE SEQUENCE</scope>
    <source>
        <strain evidence="2">MPI-CAGE-AT-0147</strain>
    </source>
</reference>
<dbReference type="Pfam" id="PF06985">
    <property type="entry name" value="HET"/>
    <property type="match status" value="1"/>
</dbReference>
<organism evidence="2 3">
    <name type="scientific">Dactylonectria macrodidyma</name>
    <dbReference type="NCBI Taxonomy" id="307937"/>
    <lineage>
        <taxon>Eukaryota</taxon>
        <taxon>Fungi</taxon>
        <taxon>Dikarya</taxon>
        <taxon>Ascomycota</taxon>
        <taxon>Pezizomycotina</taxon>
        <taxon>Sordariomycetes</taxon>
        <taxon>Hypocreomycetidae</taxon>
        <taxon>Hypocreales</taxon>
        <taxon>Nectriaceae</taxon>
        <taxon>Dactylonectria</taxon>
    </lineage>
</organism>
<accession>A0A9P9FGX7</accession>
<dbReference type="Pfam" id="PF26639">
    <property type="entry name" value="Het-6_barrel"/>
    <property type="match status" value="1"/>
</dbReference>
<dbReference type="InterPro" id="IPR010730">
    <property type="entry name" value="HET"/>
</dbReference>
<dbReference type="PANTHER" id="PTHR24148">
    <property type="entry name" value="ANKYRIN REPEAT DOMAIN-CONTAINING PROTEIN 39 HOMOLOG-RELATED"/>
    <property type="match status" value="1"/>
</dbReference>
<evidence type="ECO:0000313" key="2">
    <source>
        <dbReference type="EMBL" id="KAH7161856.1"/>
    </source>
</evidence>
<dbReference type="AlphaFoldDB" id="A0A9P9FGX7"/>
<dbReference type="EMBL" id="JAGMUV010000004">
    <property type="protein sequence ID" value="KAH7161856.1"/>
    <property type="molecule type" value="Genomic_DNA"/>
</dbReference>